<proteinExistence type="predicted"/>
<dbReference type="Proteomes" id="UP000094065">
    <property type="component" value="Unassembled WGS sequence"/>
</dbReference>
<accession>A0A1E3H9B0</accession>
<keyword evidence="2" id="KW-1185">Reference proteome</keyword>
<dbReference type="OrthoDB" id="10275300at2759"/>
<dbReference type="GeneID" id="30159652"/>
<protein>
    <submittedName>
        <fullName evidence="1">Uncharacterized protein</fullName>
    </submittedName>
</protein>
<organism evidence="1 2">
    <name type="scientific">Cryptococcus amylolentus CBS 6039</name>
    <dbReference type="NCBI Taxonomy" id="1295533"/>
    <lineage>
        <taxon>Eukaryota</taxon>
        <taxon>Fungi</taxon>
        <taxon>Dikarya</taxon>
        <taxon>Basidiomycota</taxon>
        <taxon>Agaricomycotina</taxon>
        <taxon>Tremellomycetes</taxon>
        <taxon>Tremellales</taxon>
        <taxon>Cryptococcaceae</taxon>
        <taxon>Cryptococcus</taxon>
    </lineage>
</organism>
<dbReference type="EMBL" id="AWGJ01000014">
    <property type="protein sequence ID" value="ODN72928.1"/>
    <property type="molecule type" value="Genomic_DNA"/>
</dbReference>
<name>A0A1E3H9B0_9TREE</name>
<dbReference type="AlphaFoldDB" id="A0A1E3H9B0"/>
<gene>
    <name evidence="1" type="ORF">L202_08343</name>
</gene>
<dbReference type="RefSeq" id="XP_018988869.1">
    <property type="nucleotide sequence ID" value="XM_019143206.1"/>
</dbReference>
<comment type="caution">
    <text evidence="1">The sequence shown here is derived from an EMBL/GenBank/DDBJ whole genome shotgun (WGS) entry which is preliminary data.</text>
</comment>
<reference evidence="1 2" key="1">
    <citation type="submission" date="2016-06" db="EMBL/GenBank/DDBJ databases">
        <title>Evolution of pathogenesis and genome organization in the Tremellales.</title>
        <authorList>
            <person name="Cuomo C."/>
            <person name="Litvintseva A."/>
            <person name="Heitman J."/>
            <person name="Chen Y."/>
            <person name="Sun S."/>
            <person name="Springer D."/>
            <person name="Dromer F."/>
            <person name="Young S."/>
            <person name="Zeng Q."/>
            <person name="Chapman S."/>
            <person name="Gujja S."/>
            <person name="Saif S."/>
            <person name="Birren B."/>
        </authorList>
    </citation>
    <scope>NUCLEOTIDE SEQUENCE [LARGE SCALE GENOMIC DNA]</scope>
    <source>
        <strain evidence="1 2">CBS 6039</strain>
    </source>
</reference>
<sequence length="369" mass="41940">MPATPASITSLSILPPEIQALIFNSIPFCCSKPELASFIRVSRDTYSQHVRGLYECIELTRHNASPFFREFLSNEPVKEDWSIERWPVACRPDRCDKPAVFHSGDSFISKLHLFGYVKTLKAQEVEAIVHMRQAVRWLEVFDLNTYVEHVQEEKQERELLRLFPNTEKIAFGPSALWQLSEQQVFVAAPHCTLYKAWRANKKHYCLHMPNKEDTALFHSSGIIRHELPNFMSSGDTCTVHNGDPSYFITPPGDTSRLSERGIEAKEIKMFVKPGEKANENRIDSQKTKMLAFFNSYLPTEIARSRGSTPQYESPKQFVFANVTGNKDEILDAAKRSCGSDPDRLDRLQSVKIFAKGDASVTPCVVCGEM</sequence>
<evidence type="ECO:0000313" key="2">
    <source>
        <dbReference type="Proteomes" id="UP000094065"/>
    </source>
</evidence>
<evidence type="ECO:0000313" key="1">
    <source>
        <dbReference type="EMBL" id="ODN72928.1"/>
    </source>
</evidence>